<feature type="transmembrane region" description="Helical" evidence="7">
    <location>
        <begin position="137"/>
        <end position="163"/>
    </location>
</feature>
<dbReference type="InterPro" id="IPR032816">
    <property type="entry name" value="VTT_dom"/>
</dbReference>
<evidence type="ECO:0000259" key="8">
    <source>
        <dbReference type="Pfam" id="PF09335"/>
    </source>
</evidence>
<dbReference type="RefSeq" id="WP_241969172.1">
    <property type="nucleotide sequence ID" value="NZ_SGWW01000003.1"/>
</dbReference>
<name>A0A4Q7LQZ3_9MICO</name>
<evidence type="ECO:0000256" key="7">
    <source>
        <dbReference type="SAM" id="Phobius"/>
    </source>
</evidence>
<dbReference type="Pfam" id="PF09335">
    <property type="entry name" value="VTT_dom"/>
    <property type="match status" value="1"/>
</dbReference>
<dbReference type="EMBL" id="SGWW01000003">
    <property type="protein sequence ID" value="RZS56149.1"/>
    <property type="molecule type" value="Genomic_DNA"/>
</dbReference>
<gene>
    <name evidence="9" type="ORF">EV141_1601</name>
</gene>
<feature type="transmembrane region" description="Helical" evidence="7">
    <location>
        <begin position="175"/>
        <end position="196"/>
    </location>
</feature>
<dbReference type="InterPro" id="IPR051311">
    <property type="entry name" value="DedA_domain"/>
</dbReference>
<evidence type="ECO:0000256" key="2">
    <source>
        <dbReference type="ARBA" id="ARBA00010792"/>
    </source>
</evidence>
<comment type="caution">
    <text evidence="9">The sequence shown here is derived from an EMBL/GenBank/DDBJ whole genome shotgun (WGS) entry which is preliminary data.</text>
</comment>
<dbReference type="Proteomes" id="UP000293519">
    <property type="component" value="Unassembled WGS sequence"/>
</dbReference>
<accession>A0A4Q7LQZ3</accession>
<reference evidence="9 10" key="1">
    <citation type="journal article" date="2015" name="Stand. Genomic Sci.">
        <title>Genomic Encyclopedia of Bacterial and Archaeal Type Strains, Phase III: the genomes of soil and plant-associated and newly described type strains.</title>
        <authorList>
            <person name="Whitman W.B."/>
            <person name="Woyke T."/>
            <person name="Klenk H.P."/>
            <person name="Zhou Y."/>
            <person name="Lilburn T.G."/>
            <person name="Beck B.J."/>
            <person name="De Vos P."/>
            <person name="Vandamme P."/>
            <person name="Eisen J.A."/>
            <person name="Garrity G."/>
            <person name="Hugenholtz P."/>
            <person name="Kyrpides N.C."/>
        </authorList>
    </citation>
    <scope>NUCLEOTIDE SEQUENCE [LARGE SCALE GENOMIC DNA]</scope>
    <source>
        <strain evidence="9 10">CV2</strain>
    </source>
</reference>
<organism evidence="9 10">
    <name type="scientific">Microcella putealis</name>
    <dbReference type="NCBI Taxonomy" id="337005"/>
    <lineage>
        <taxon>Bacteria</taxon>
        <taxon>Bacillati</taxon>
        <taxon>Actinomycetota</taxon>
        <taxon>Actinomycetes</taxon>
        <taxon>Micrococcales</taxon>
        <taxon>Microbacteriaceae</taxon>
        <taxon>Microcella</taxon>
    </lineage>
</organism>
<keyword evidence="10" id="KW-1185">Reference proteome</keyword>
<dbReference type="GO" id="GO:0005886">
    <property type="term" value="C:plasma membrane"/>
    <property type="evidence" value="ECO:0007669"/>
    <property type="project" value="UniProtKB-SubCell"/>
</dbReference>
<feature type="transmembrane region" description="Helical" evidence="7">
    <location>
        <begin position="7"/>
        <end position="29"/>
    </location>
</feature>
<comment type="subcellular location">
    <subcellularLocation>
        <location evidence="1">Cell membrane</location>
        <topology evidence="1">Multi-pass membrane protein</topology>
    </subcellularLocation>
</comment>
<keyword evidence="6 7" id="KW-0472">Membrane</keyword>
<dbReference type="AlphaFoldDB" id="A0A4Q7LQZ3"/>
<evidence type="ECO:0000256" key="4">
    <source>
        <dbReference type="ARBA" id="ARBA00022692"/>
    </source>
</evidence>
<evidence type="ECO:0000313" key="10">
    <source>
        <dbReference type="Proteomes" id="UP000293519"/>
    </source>
</evidence>
<evidence type="ECO:0000256" key="1">
    <source>
        <dbReference type="ARBA" id="ARBA00004651"/>
    </source>
</evidence>
<proteinExistence type="inferred from homology"/>
<evidence type="ECO:0000256" key="6">
    <source>
        <dbReference type="ARBA" id="ARBA00023136"/>
    </source>
</evidence>
<evidence type="ECO:0000256" key="3">
    <source>
        <dbReference type="ARBA" id="ARBA00022475"/>
    </source>
</evidence>
<dbReference type="PANTHER" id="PTHR42709">
    <property type="entry name" value="ALKALINE PHOSPHATASE LIKE PROTEIN"/>
    <property type="match status" value="1"/>
</dbReference>
<feature type="transmembrane region" description="Helical" evidence="7">
    <location>
        <begin position="49"/>
        <end position="74"/>
    </location>
</feature>
<protein>
    <submittedName>
        <fullName evidence="9">Membrane protein DedA with SNARE-associated domain</fullName>
    </submittedName>
</protein>
<evidence type="ECO:0000313" key="9">
    <source>
        <dbReference type="EMBL" id="RZS56149.1"/>
    </source>
</evidence>
<comment type="similarity">
    <text evidence="2">Belongs to the DedA family.</text>
</comment>
<feature type="domain" description="VTT" evidence="8">
    <location>
        <begin position="32"/>
        <end position="160"/>
    </location>
</feature>
<keyword evidence="3" id="KW-1003">Cell membrane</keyword>
<evidence type="ECO:0000256" key="5">
    <source>
        <dbReference type="ARBA" id="ARBA00022989"/>
    </source>
</evidence>
<sequence length="209" mass="22836">MQLDDIIVSVMETLGVFGAGLLVALENLFPPIPSEVILPLAGFTASRGAFTVTAVIIATTIGSVVGAFALYWLGRRLGAERLARIADKVPLMRGDDIRTSVHWFEKRRGAVAVFFGRFVPLVRSLISIPAGVARMNVWLFLGLTTLGSGIWNTIFVVLGYILGANWRVVEEAASQYGEVLLVILIGLVVVLIALGIRRRRRERQARGEH</sequence>
<keyword evidence="4 7" id="KW-0812">Transmembrane</keyword>
<keyword evidence="5 7" id="KW-1133">Transmembrane helix</keyword>
<dbReference type="PANTHER" id="PTHR42709:SF6">
    <property type="entry name" value="UNDECAPRENYL PHOSPHATE TRANSPORTER A"/>
    <property type="match status" value="1"/>
</dbReference>